<evidence type="ECO:0000313" key="2">
    <source>
        <dbReference type="EMBL" id="KAF2635020.1"/>
    </source>
</evidence>
<keyword evidence="3" id="KW-1185">Reference proteome</keyword>
<evidence type="ECO:0000256" key="1">
    <source>
        <dbReference type="SAM" id="MobiDB-lite"/>
    </source>
</evidence>
<dbReference type="EMBL" id="MU006811">
    <property type="protein sequence ID" value="KAF2635020.1"/>
    <property type="molecule type" value="Genomic_DNA"/>
</dbReference>
<organism evidence="2 3">
    <name type="scientific">Massarina eburnea CBS 473.64</name>
    <dbReference type="NCBI Taxonomy" id="1395130"/>
    <lineage>
        <taxon>Eukaryota</taxon>
        <taxon>Fungi</taxon>
        <taxon>Dikarya</taxon>
        <taxon>Ascomycota</taxon>
        <taxon>Pezizomycotina</taxon>
        <taxon>Dothideomycetes</taxon>
        <taxon>Pleosporomycetidae</taxon>
        <taxon>Pleosporales</taxon>
        <taxon>Massarineae</taxon>
        <taxon>Massarinaceae</taxon>
        <taxon>Massarina</taxon>
    </lineage>
</organism>
<feature type="compositionally biased region" description="Polar residues" evidence="1">
    <location>
        <begin position="1"/>
        <end position="11"/>
    </location>
</feature>
<accession>A0A6A6RIB7</accession>
<feature type="region of interest" description="Disordered" evidence="1">
    <location>
        <begin position="1"/>
        <end position="36"/>
    </location>
</feature>
<gene>
    <name evidence="2" type="ORF">P280DRAFT_201252</name>
</gene>
<proteinExistence type="predicted"/>
<reference evidence="2" key="1">
    <citation type="journal article" date="2020" name="Stud. Mycol.">
        <title>101 Dothideomycetes genomes: a test case for predicting lifestyles and emergence of pathogens.</title>
        <authorList>
            <person name="Haridas S."/>
            <person name="Albert R."/>
            <person name="Binder M."/>
            <person name="Bloem J."/>
            <person name="Labutti K."/>
            <person name="Salamov A."/>
            <person name="Andreopoulos B."/>
            <person name="Baker S."/>
            <person name="Barry K."/>
            <person name="Bills G."/>
            <person name="Bluhm B."/>
            <person name="Cannon C."/>
            <person name="Castanera R."/>
            <person name="Culley D."/>
            <person name="Daum C."/>
            <person name="Ezra D."/>
            <person name="Gonzalez J."/>
            <person name="Henrissat B."/>
            <person name="Kuo A."/>
            <person name="Liang C."/>
            <person name="Lipzen A."/>
            <person name="Lutzoni F."/>
            <person name="Magnuson J."/>
            <person name="Mondo S."/>
            <person name="Nolan M."/>
            <person name="Ohm R."/>
            <person name="Pangilinan J."/>
            <person name="Park H.-J."/>
            <person name="Ramirez L."/>
            <person name="Alfaro M."/>
            <person name="Sun H."/>
            <person name="Tritt A."/>
            <person name="Yoshinaga Y."/>
            <person name="Zwiers L.-H."/>
            <person name="Turgeon B."/>
            <person name="Goodwin S."/>
            <person name="Spatafora J."/>
            <person name="Crous P."/>
            <person name="Grigoriev I."/>
        </authorList>
    </citation>
    <scope>NUCLEOTIDE SEQUENCE</scope>
    <source>
        <strain evidence="2">CBS 473.64</strain>
    </source>
</reference>
<dbReference type="Proteomes" id="UP000799753">
    <property type="component" value="Unassembled WGS sequence"/>
</dbReference>
<name>A0A6A6RIB7_9PLEO</name>
<dbReference type="AlphaFoldDB" id="A0A6A6RIB7"/>
<evidence type="ECO:0000313" key="3">
    <source>
        <dbReference type="Proteomes" id="UP000799753"/>
    </source>
</evidence>
<feature type="compositionally biased region" description="Polar residues" evidence="1">
    <location>
        <begin position="22"/>
        <end position="31"/>
    </location>
</feature>
<sequence length="134" mass="14072">MLRNAIATSNDGSERTAPPPLTGQSPSSASSGEGRLPAVPSCLPAAVSCLPCPHRAFPALIVPSLPSSCLPCPKLSSGCRNSHRQLISASPPFVPRKPPVPLVKHVSRHERPARAEMPRSVLWNAVTQCASESP</sequence>
<protein>
    <submittedName>
        <fullName evidence="2">Uncharacterized protein</fullName>
    </submittedName>
</protein>